<evidence type="ECO:0000256" key="1">
    <source>
        <dbReference type="SAM" id="MobiDB-lite"/>
    </source>
</evidence>
<name>A0A6N2LQT9_SALVM</name>
<organism evidence="2">
    <name type="scientific">Salix viminalis</name>
    <name type="common">Common osier</name>
    <name type="synonym">Basket willow</name>
    <dbReference type="NCBI Taxonomy" id="40686"/>
    <lineage>
        <taxon>Eukaryota</taxon>
        <taxon>Viridiplantae</taxon>
        <taxon>Streptophyta</taxon>
        <taxon>Embryophyta</taxon>
        <taxon>Tracheophyta</taxon>
        <taxon>Spermatophyta</taxon>
        <taxon>Magnoliopsida</taxon>
        <taxon>eudicotyledons</taxon>
        <taxon>Gunneridae</taxon>
        <taxon>Pentapetalae</taxon>
        <taxon>rosids</taxon>
        <taxon>fabids</taxon>
        <taxon>Malpighiales</taxon>
        <taxon>Salicaceae</taxon>
        <taxon>Saliceae</taxon>
        <taxon>Salix</taxon>
    </lineage>
</organism>
<protein>
    <recommendedName>
        <fullName evidence="3">Glutaredoxin domain-containing protein</fullName>
    </recommendedName>
</protein>
<evidence type="ECO:0000313" key="2">
    <source>
        <dbReference type="EMBL" id="VFU43675.1"/>
    </source>
</evidence>
<dbReference type="PANTHER" id="PTHR45669:SF36">
    <property type="entry name" value="GLUTAREDOXIN DOMAIN-CONTAINING PROTEIN"/>
    <property type="match status" value="1"/>
</dbReference>
<sequence>MDGTYLGRVTGDYLGQKRKLPELHESGDLKKLIGGLPISGTSACDTCGGLRFVVCEQCSGSHKIYAAKYGFKNCIACNVNGLIRCPTCVPSQRRRSQTAGLGIPVDVNLWKPVVSKDVHLSNGLCKSQLLRNQQGLKKGPNFSPLHSHDSPQNPKFNHLSPAHLLRVPSPFPDPKQSPTKSQALPVKFCYLPPSQSDAN</sequence>
<dbReference type="AlphaFoldDB" id="A0A6N2LQT9"/>
<evidence type="ECO:0008006" key="3">
    <source>
        <dbReference type="Google" id="ProtNLM"/>
    </source>
</evidence>
<dbReference type="EMBL" id="CAADRP010001596">
    <property type="protein sequence ID" value="VFU43675.1"/>
    <property type="molecule type" value="Genomic_DNA"/>
</dbReference>
<proteinExistence type="predicted"/>
<accession>A0A6N2LQT9</accession>
<feature type="region of interest" description="Disordered" evidence="1">
    <location>
        <begin position="136"/>
        <end position="186"/>
    </location>
</feature>
<reference evidence="2" key="1">
    <citation type="submission" date="2019-03" db="EMBL/GenBank/DDBJ databases">
        <authorList>
            <person name="Mank J."/>
            <person name="Almeida P."/>
        </authorList>
    </citation>
    <scope>NUCLEOTIDE SEQUENCE</scope>
    <source>
        <strain evidence="2">78183</strain>
    </source>
</reference>
<dbReference type="Pfam" id="PF23733">
    <property type="entry name" value="GRXCR1-2_C"/>
    <property type="match status" value="1"/>
</dbReference>
<dbReference type="PANTHER" id="PTHR45669">
    <property type="entry name" value="GLUTAREDOXIN DOMAIN-CONTAINING CYSTEINE-RICH PROTEIN CG12206-RELATED"/>
    <property type="match status" value="1"/>
</dbReference>
<gene>
    <name evidence="2" type="ORF">SVIM_LOCUS266459</name>
</gene>